<dbReference type="EMBL" id="BMCJ01000008">
    <property type="protein sequence ID" value="GGD02322.1"/>
    <property type="molecule type" value="Genomic_DNA"/>
</dbReference>
<evidence type="ECO:0008006" key="4">
    <source>
        <dbReference type="Google" id="ProtNLM"/>
    </source>
</evidence>
<dbReference type="InterPro" id="IPR025413">
    <property type="entry name" value="YpzG-like"/>
</dbReference>
<name>A0ABQ1PRP4_9BACI</name>
<gene>
    <name evidence="2" type="ORF">GCM10007216_36310</name>
</gene>
<protein>
    <recommendedName>
        <fullName evidence="4">YpzG family protein</fullName>
    </recommendedName>
</protein>
<keyword evidence="3" id="KW-1185">Reference proteome</keyword>
<reference evidence="3" key="1">
    <citation type="journal article" date="2019" name="Int. J. Syst. Evol. Microbiol.">
        <title>The Global Catalogue of Microorganisms (GCM) 10K type strain sequencing project: providing services to taxonomists for standard genome sequencing and annotation.</title>
        <authorList>
            <consortium name="The Broad Institute Genomics Platform"/>
            <consortium name="The Broad Institute Genome Sequencing Center for Infectious Disease"/>
            <person name="Wu L."/>
            <person name="Ma J."/>
        </authorList>
    </citation>
    <scope>NUCLEOTIDE SEQUENCE [LARGE SCALE GENOMIC DNA]</scope>
    <source>
        <strain evidence="3">CCM 7282</strain>
    </source>
</reference>
<organism evidence="2 3">
    <name type="scientific">Thalassobacillus devorans</name>
    <dbReference type="NCBI Taxonomy" id="279813"/>
    <lineage>
        <taxon>Bacteria</taxon>
        <taxon>Bacillati</taxon>
        <taxon>Bacillota</taxon>
        <taxon>Bacilli</taxon>
        <taxon>Bacillales</taxon>
        <taxon>Bacillaceae</taxon>
        <taxon>Thalassobacillus</taxon>
    </lineage>
</organism>
<proteinExistence type="predicted"/>
<evidence type="ECO:0000313" key="2">
    <source>
        <dbReference type="EMBL" id="GGD02322.1"/>
    </source>
</evidence>
<dbReference type="Proteomes" id="UP000619534">
    <property type="component" value="Unassembled WGS sequence"/>
</dbReference>
<dbReference type="Pfam" id="PF14139">
    <property type="entry name" value="YpzG"/>
    <property type="match status" value="1"/>
</dbReference>
<accession>A0ABQ1PRP4</accession>
<evidence type="ECO:0000256" key="1">
    <source>
        <dbReference type="SAM" id="MobiDB-lite"/>
    </source>
</evidence>
<feature type="compositionally biased region" description="Basic residues" evidence="1">
    <location>
        <begin position="1"/>
        <end position="11"/>
    </location>
</feature>
<feature type="region of interest" description="Disordered" evidence="1">
    <location>
        <begin position="1"/>
        <end position="43"/>
    </location>
</feature>
<evidence type="ECO:0000313" key="3">
    <source>
        <dbReference type="Proteomes" id="UP000619534"/>
    </source>
</evidence>
<dbReference type="RefSeq" id="WP_082411891.1">
    <property type="nucleotide sequence ID" value="NZ_BMCJ01000008.1"/>
</dbReference>
<comment type="caution">
    <text evidence="2">The sequence shown here is derived from an EMBL/GenBank/DDBJ whole genome shotgun (WGS) entry which is preliminary data.</text>
</comment>
<sequence length="57" mass="6523">MGRKKGRKPHKGFFDNLYSDPFDSPRANPKHAAHQVNGETQQTQSEIITEVQMNKRA</sequence>